<dbReference type="EMBL" id="JACVVK020000297">
    <property type="protein sequence ID" value="KAK7479664.1"/>
    <property type="molecule type" value="Genomic_DNA"/>
</dbReference>
<evidence type="ECO:0000313" key="2">
    <source>
        <dbReference type="EMBL" id="KAK7479664.1"/>
    </source>
</evidence>
<feature type="signal peptide" evidence="1">
    <location>
        <begin position="1"/>
        <end position="20"/>
    </location>
</feature>
<organism evidence="2 3">
    <name type="scientific">Batillaria attramentaria</name>
    <dbReference type="NCBI Taxonomy" id="370345"/>
    <lineage>
        <taxon>Eukaryota</taxon>
        <taxon>Metazoa</taxon>
        <taxon>Spiralia</taxon>
        <taxon>Lophotrochozoa</taxon>
        <taxon>Mollusca</taxon>
        <taxon>Gastropoda</taxon>
        <taxon>Caenogastropoda</taxon>
        <taxon>Sorbeoconcha</taxon>
        <taxon>Cerithioidea</taxon>
        <taxon>Batillariidae</taxon>
        <taxon>Batillaria</taxon>
    </lineage>
</organism>
<proteinExistence type="predicted"/>
<protein>
    <recommendedName>
        <fullName evidence="4">Secreted protein</fullName>
    </recommendedName>
</protein>
<sequence length="139" mass="15175">MFSRSHSAVTLLTVSFTAAAIKICYPHIYNHAVKLTLYICYTTGAALKGSRRRKCTHASIGKQHSAASAVHCLYEISSGGSANLTDGLPLNRTEQPGNLADCADKRLFLLIPDLSRTHTHKKRFHAFTASMSRTGRSQA</sequence>
<comment type="caution">
    <text evidence="2">The sequence shown here is derived from an EMBL/GenBank/DDBJ whole genome shotgun (WGS) entry which is preliminary data.</text>
</comment>
<dbReference type="Proteomes" id="UP001519460">
    <property type="component" value="Unassembled WGS sequence"/>
</dbReference>
<evidence type="ECO:0000313" key="3">
    <source>
        <dbReference type="Proteomes" id="UP001519460"/>
    </source>
</evidence>
<evidence type="ECO:0008006" key="4">
    <source>
        <dbReference type="Google" id="ProtNLM"/>
    </source>
</evidence>
<accession>A0ABD0JY31</accession>
<reference evidence="2 3" key="1">
    <citation type="journal article" date="2023" name="Sci. Data">
        <title>Genome assembly of the Korean intertidal mud-creeper Batillaria attramentaria.</title>
        <authorList>
            <person name="Patra A.K."/>
            <person name="Ho P.T."/>
            <person name="Jun S."/>
            <person name="Lee S.J."/>
            <person name="Kim Y."/>
            <person name="Won Y.J."/>
        </authorList>
    </citation>
    <scope>NUCLEOTIDE SEQUENCE [LARGE SCALE GENOMIC DNA]</scope>
    <source>
        <strain evidence="2">Wonlab-2016</strain>
    </source>
</reference>
<name>A0ABD0JY31_9CAEN</name>
<gene>
    <name evidence="2" type="ORF">BaRGS_00029040</name>
</gene>
<keyword evidence="3" id="KW-1185">Reference proteome</keyword>
<evidence type="ECO:0000256" key="1">
    <source>
        <dbReference type="SAM" id="SignalP"/>
    </source>
</evidence>
<dbReference type="AlphaFoldDB" id="A0ABD0JY31"/>
<feature type="chain" id="PRO_5044770204" description="Secreted protein" evidence="1">
    <location>
        <begin position="21"/>
        <end position="139"/>
    </location>
</feature>
<keyword evidence="1" id="KW-0732">Signal</keyword>